<dbReference type="InterPro" id="IPR010342">
    <property type="entry name" value="DUF938"/>
</dbReference>
<organism evidence="2 3">
    <name type="scientific">Ditylenchus destructor</name>
    <dbReference type="NCBI Taxonomy" id="166010"/>
    <lineage>
        <taxon>Eukaryota</taxon>
        <taxon>Metazoa</taxon>
        <taxon>Ecdysozoa</taxon>
        <taxon>Nematoda</taxon>
        <taxon>Chromadorea</taxon>
        <taxon>Rhabditida</taxon>
        <taxon>Tylenchina</taxon>
        <taxon>Tylenchomorpha</taxon>
        <taxon>Sphaerularioidea</taxon>
        <taxon>Anguinidae</taxon>
        <taxon>Anguininae</taxon>
        <taxon>Ditylenchus</taxon>
    </lineage>
</organism>
<sequence>MLTSPATARNREPILKVLRQYFNPNLEYMLLEIASGPGEHVAYFAEHMPNILFQPSEVNPRYLHSIVGYVDQYRLPNIRVPLFINVCKPPDFWALPKDSGPGQIDALLNINMIHISSNEAIHGLFRAAGGLLKPKTGLLIIYGPFAVDGGISPQSNIDFDKYLRSENPEWGLRDVSEMEKLANYNDLNLTKIHEMPSNNHTLIFTKSIKVSEVLCVEQAVYGHIVVLSTPYLLYRV</sequence>
<reference evidence="2" key="1">
    <citation type="submission" date="2022-01" db="EMBL/GenBank/DDBJ databases">
        <title>Genome Sequence Resource for Two Populations of Ditylenchus destructor, the Migratory Endoparasitic Phytonematode.</title>
        <authorList>
            <person name="Zhang H."/>
            <person name="Lin R."/>
            <person name="Xie B."/>
        </authorList>
    </citation>
    <scope>NUCLEOTIDE SEQUENCE</scope>
    <source>
        <strain evidence="2">BazhouSP</strain>
    </source>
</reference>
<dbReference type="GO" id="GO:0008168">
    <property type="term" value="F:methyltransferase activity"/>
    <property type="evidence" value="ECO:0007669"/>
    <property type="project" value="UniProtKB-KW"/>
</dbReference>
<proteinExistence type="inferred from homology"/>
<dbReference type="PANTHER" id="PTHR20974:SF0">
    <property type="entry name" value="UPF0585 PROTEIN CG18661"/>
    <property type="match status" value="1"/>
</dbReference>
<dbReference type="EMBL" id="JAKKPZ010000023">
    <property type="protein sequence ID" value="KAI1711100.1"/>
    <property type="molecule type" value="Genomic_DNA"/>
</dbReference>
<comment type="caution">
    <text evidence="2">The sequence shown here is derived from an EMBL/GenBank/DDBJ whole genome shotgun (WGS) entry which is preliminary data.</text>
</comment>
<dbReference type="InterPro" id="IPR029063">
    <property type="entry name" value="SAM-dependent_MTases_sf"/>
</dbReference>
<comment type="similarity">
    <text evidence="1">Belongs to the UPF0585 family.</text>
</comment>
<dbReference type="Pfam" id="PF06080">
    <property type="entry name" value="DUF938"/>
    <property type="match status" value="1"/>
</dbReference>
<dbReference type="SUPFAM" id="SSF53335">
    <property type="entry name" value="S-adenosyl-L-methionine-dependent methyltransferases"/>
    <property type="match status" value="1"/>
</dbReference>
<keyword evidence="3" id="KW-1185">Reference proteome</keyword>
<dbReference type="Proteomes" id="UP001201812">
    <property type="component" value="Unassembled WGS sequence"/>
</dbReference>
<dbReference type="Gene3D" id="3.40.50.150">
    <property type="entry name" value="Vaccinia Virus protein VP39"/>
    <property type="match status" value="1"/>
</dbReference>
<keyword evidence="2" id="KW-0489">Methyltransferase</keyword>
<evidence type="ECO:0000256" key="1">
    <source>
        <dbReference type="ARBA" id="ARBA00008308"/>
    </source>
</evidence>
<evidence type="ECO:0000313" key="3">
    <source>
        <dbReference type="Proteomes" id="UP001201812"/>
    </source>
</evidence>
<evidence type="ECO:0000313" key="2">
    <source>
        <dbReference type="EMBL" id="KAI1711100.1"/>
    </source>
</evidence>
<dbReference type="PANTHER" id="PTHR20974">
    <property type="entry name" value="UPF0585 PROTEIN CG18661"/>
    <property type="match status" value="1"/>
</dbReference>
<protein>
    <submittedName>
        <fullName evidence="2">Methyltransferase-like 26</fullName>
    </submittedName>
</protein>
<gene>
    <name evidence="2" type="ORF">DdX_10346</name>
</gene>
<keyword evidence="2" id="KW-0808">Transferase</keyword>
<dbReference type="GO" id="GO:0032259">
    <property type="term" value="P:methylation"/>
    <property type="evidence" value="ECO:0007669"/>
    <property type="project" value="UniProtKB-KW"/>
</dbReference>
<name>A0AAD4R5A4_9BILA</name>
<accession>A0AAD4R5A4</accession>
<dbReference type="AlphaFoldDB" id="A0AAD4R5A4"/>